<proteinExistence type="predicted"/>
<protein>
    <submittedName>
        <fullName evidence="1">Uncharacterized protein</fullName>
    </submittedName>
</protein>
<name>A0A2P2IVR6_RHIMU</name>
<reference evidence="1" key="1">
    <citation type="submission" date="2018-02" db="EMBL/GenBank/DDBJ databases">
        <title>Rhizophora mucronata_Transcriptome.</title>
        <authorList>
            <person name="Meera S.P."/>
            <person name="Sreeshan A."/>
            <person name="Augustine A."/>
        </authorList>
    </citation>
    <scope>NUCLEOTIDE SEQUENCE</scope>
    <source>
        <tissue evidence="1">Leaf</tissue>
    </source>
</reference>
<dbReference type="AlphaFoldDB" id="A0A2P2IVR6"/>
<evidence type="ECO:0000313" key="1">
    <source>
        <dbReference type="EMBL" id="MBW85300.1"/>
    </source>
</evidence>
<sequence length="42" mass="4677">MCKKHGAKKREQRTKFLSSFEGLTTPCQKGLSQSLVTPLTPL</sequence>
<organism evidence="1">
    <name type="scientific">Rhizophora mucronata</name>
    <name type="common">Asiatic mangrove</name>
    <dbReference type="NCBI Taxonomy" id="61149"/>
    <lineage>
        <taxon>Eukaryota</taxon>
        <taxon>Viridiplantae</taxon>
        <taxon>Streptophyta</taxon>
        <taxon>Embryophyta</taxon>
        <taxon>Tracheophyta</taxon>
        <taxon>Spermatophyta</taxon>
        <taxon>Magnoliopsida</taxon>
        <taxon>eudicotyledons</taxon>
        <taxon>Gunneridae</taxon>
        <taxon>Pentapetalae</taxon>
        <taxon>rosids</taxon>
        <taxon>fabids</taxon>
        <taxon>Malpighiales</taxon>
        <taxon>Rhizophoraceae</taxon>
        <taxon>Rhizophora</taxon>
    </lineage>
</organism>
<accession>A0A2P2IVR6</accession>
<dbReference type="EMBL" id="GGEC01004817">
    <property type="protein sequence ID" value="MBW85300.1"/>
    <property type="molecule type" value="Transcribed_RNA"/>
</dbReference>